<gene>
    <name evidence="1" type="ORF">MPPM_1304</name>
</gene>
<dbReference type="AlphaFoldDB" id="A0A160PAW9"/>
<reference evidence="1 2" key="1">
    <citation type="journal article" date="2016" name="Genome Announc.">
        <title>Complete Genome Sequence of Methylobacterium populi P-1M, Isolated from Pink-Pigmented Household Biofilm.</title>
        <authorList>
            <person name="Morohoshi T."/>
            <person name="Ikeda T."/>
        </authorList>
    </citation>
    <scope>NUCLEOTIDE SEQUENCE [LARGE SCALE GENOMIC DNA]</scope>
    <source>
        <strain evidence="1 2">P-1M</strain>
    </source>
</reference>
<protein>
    <submittedName>
        <fullName evidence="1">Uncharacterized protein</fullName>
    </submittedName>
</protein>
<evidence type="ECO:0000313" key="2">
    <source>
        <dbReference type="Proteomes" id="UP000218288"/>
    </source>
</evidence>
<name>A0A160PAW9_9HYPH</name>
<dbReference type="Proteomes" id="UP000218288">
    <property type="component" value="Chromosome"/>
</dbReference>
<accession>A0A160PAW9</accession>
<sequence length="98" mass="10928">MHFLLWCETLVIQMYLSGPELLFVAADATWRCEAAKVLNCKSNDLGLILLPEARGEPDTLLRTAFEVRERAYAVWCQASETLSANDACPVIPSPNDRS</sequence>
<dbReference type="EMBL" id="AP014809">
    <property type="protein sequence ID" value="BAU89909.1"/>
    <property type="molecule type" value="Genomic_DNA"/>
</dbReference>
<proteinExistence type="predicted"/>
<evidence type="ECO:0000313" key="1">
    <source>
        <dbReference type="EMBL" id="BAU89909.1"/>
    </source>
</evidence>
<organism evidence="1 2">
    <name type="scientific">Methylorubrum populi</name>
    <dbReference type="NCBI Taxonomy" id="223967"/>
    <lineage>
        <taxon>Bacteria</taxon>
        <taxon>Pseudomonadati</taxon>
        <taxon>Pseudomonadota</taxon>
        <taxon>Alphaproteobacteria</taxon>
        <taxon>Hyphomicrobiales</taxon>
        <taxon>Methylobacteriaceae</taxon>
        <taxon>Methylorubrum</taxon>
    </lineage>
</organism>